<sequence length="372" mass="41794">MKIKDIRLSKIKLVEYLGEVEPAWSPGSKVKSNIGGTDFVEIELDNGEIGIGPGCDPAIINDSKEYLIGKNPSDVIDHFKYLTYKTRNIPYRGLAGIDIALWDLKGKLENKSISAILGRKKNDLIPYASLVILSDPEERGEMAKKLFNEGWKAIKVRLHHNESTLDVETVEKVIENSIGKMDILVDANQAQSSYPWQPGVIWDFNRAKKMNEIMYDLGCYWLEEPRPRFNYKELSELVSMKKTRIAGGENNTVISDFHQMVDQNTYDVLQPESMVLGGITPLIEIGKLSIKNNKEIVPHHGGGDIGVVAHMHLLSTWDNAPYCEILNDPPLSSYKNKFFIFNEKLDVVDGKIAVPNSPGLGISIKDDLIIRE</sequence>
<evidence type="ECO:0000256" key="1">
    <source>
        <dbReference type="ARBA" id="ARBA00001946"/>
    </source>
</evidence>
<dbReference type="PANTHER" id="PTHR13794:SF58">
    <property type="entry name" value="MITOCHONDRIAL ENOLASE SUPERFAMILY MEMBER 1"/>
    <property type="match status" value="1"/>
</dbReference>
<dbReference type="PANTHER" id="PTHR13794">
    <property type="entry name" value="ENOLASE SUPERFAMILY, MANDELATE RACEMASE"/>
    <property type="match status" value="1"/>
</dbReference>
<accession>A0A382ESN8</accession>
<dbReference type="InterPro" id="IPR029065">
    <property type="entry name" value="Enolase_C-like"/>
</dbReference>
<dbReference type="Pfam" id="PF02746">
    <property type="entry name" value="MR_MLE_N"/>
    <property type="match status" value="1"/>
</dbReference>
<name>A0A382ESN8_9ZZZZ</name>
<dbReference type="GO" id="GO:0016836">
    <property type="term" value="F:hydro-lyase activity"/>
    <property type="evidence" value="ECO:0007669"/>
    <property type="project" value="TreeGrafter"/>
</dbReference>
<dbReference type="Gene3D" id="3.20.20.120">
    <property type="entry name" value="Enolase-like C-terminal domain"/>
    <property type="match status" value="1"/>
</dbReference>
<reference evidence="5" key="1">
    <citation type="submission" date="2018-05" db="EMBL/GenBank/DDBJ databases">
        <authorList>
            <person name="Lanie J.A."/>
            <person name="Ng W.-L."/>
            <person name="Kazmierczak K.M."/>
            <person name="Andrzejewski T.M."/>
            <person name="Davidsen T.M."/>
            <person name="Wayne K.J."/>
            <person name="Tettelin H."/>
            <person name="Glass J.I."/>
            <person name="Rusch D."/>
            <person name="Podicherti R."/>
            <person name="Tsui H.-C.T."/>
            <person name="Winkler M.E."/>
        </authorList>
    </citation>
    <scope>NUCLEOTIDE SEQUENCE</scope>
</reference>
<keyword evidence="3" id="KW-0460">Magnesium</keyword>
<dbReference type="AlphaFoldDB" id="A0A382ESN8"/>
<organism evidence="5">
    <name type="scientific">marine metagenome</name>
    <dbReference type="NCBI Taxonomy" id="408172"/>
    <lineage>
        <taxon>unclassified sequences</taxon>
        <taxon>metagenomes</taxon>
        <taxon>ecological metagenomes</taxon>
    </lineage>
</organism>
<dbReference type="GO" id="GO:0000287">
    <property type="term" value="F:magnesium ion binding"/>
    <property type="evidence" value="ECO:0007669"/>
    <property type="project" value="TreeGrafter"/>
</dbReference>
<evidence type="ECO:0000259" key="4">
    <source>
        <dbReference type="SMART" id="SM00922"/>
    </source>
</evidence>
<dbReference type="GO" id="GO:0016052">
    <property type="term" value="P:carbohydrate catabolic process"/>
    <property type="evidence" value="ECO:0007669"/>
    <property type="project" value="TreeGrafter"/>
</dbReference>
<comment type="cofactor">
    <cofactor evidence="1">
        <name>Mg(2+)</name>
        <dbReference type="ChEBI" id="CHEBI:18420"/>
    </cofactor>
</comment>
<dbReference type="InterPro" id="IPR029017">
    <property type="entry name" value="Enolase-like_N"/>
</dbReference>
<dbReference type="EMBL" id="UINC01046128">
    <property type="protein sequence ID" value="SVB53750.1"/>
    <property type="molecule type" value="Genomic_DNA"/>
</dbReference>
<protein>
    <recommendedName>
        <fullName evidence="4">Mandelate racemase/muconate lactonizing enzyme C-terminal domain-containing protein</fullName>
    </recommendedName>
</protein>
<proteinExistence type="predicted"/>
<dbReference type="SUPFAM" id="SSF54826">
    <property type="entry name" value="Enolase N-terminal domain-like"/>
    <property type="match status" value="1"/>
</dbReference>
<dbReference type="SFLD" id="SFLDS00001">
    <property type="entry name" value="Enolase"/>
    <property type="match status" value="1"/>
</dbReference>
<feature type="domain" description="Mandelate racemase/muconate lactonizing enzyme C-terminal" evidence="4">
    <location>
        <begin position="136"/>
        <end position="241"/>
    </location>
</feature>
<dbReference type="InterPro" id="IPR036849">
    <property type="entry name" value="Enolase-like_C_sf"/>
</dbReference>
<dbReference type="InterPro" id="IPR046945">
    <property type="entry name" value="RHMD-like"/>
</dbReference>
<keyword evidence="2" id="KW-0479">Metal-binding</keyword>
<evidence type="ECO:0000256" key="3">
    <source>
        <dbReference type="ARBA" id="ARBA00022842"/>
    </source>
</evidence>
<dbReference type="InterPro" id="IPR013341">
    <property type="entry name" value="Mandelate_racemase_N_dom"/>
</dbReference>
<evidence type="ECO:0000313" key="5">
    <source>
        <dbReference type="EMBL" id="SVB53750.1"/>
    </source>
</evidence>
<gene>
    <name evidence="5" type="ORF">METZ01_LOCUS206604</name>
</gene>
<dbReference type="InterPro" id="IPR013342">
    <property type="entry name" value="Mandelate_racemase_C"/>
</dbReference>
<dbReference type="Pfam" id="PF13378">
    <property type="entry name" value="MR_MLE_C"/>
    <property type="match status" value="1"/>
</dbReference>
<dbReference type="Gene3D" id="3.30.390.10">
    <property type="entry name" value="Enolase-like, N-terminal domain"/>
    <property type="match status" value="1"/>
</dbReference>
<dbReference type="CDD" id="cd03316">
    <property type="entry name" value="MR_like"/>
    <property type="match status" value="1"/>
</dbReference>
<dbReference type="SUPFAM" id="SSF51604">
    <property type="entry name" value="Enolase C-terminal domain-like"/>
    <property type="match status" value="1"/>
</dbReference>
<dbReference type="SMART" id="SM00922">
    <property type="entry name" value="MR_MLE"/>
    <property type="match status" value="1"/>
</dbReference>
<evidence type="ECO:0000256" key="2">
    <source>
        <dbReference type="ARBA" id="ARBA00022723"/>
    </source>
</evidence>